<organism evidence="2 3">
    <name type="scientific">Cardiocondyla obscurior</name>
    <dbReference type="NCBI Taxonomy" id="286306"/>
    <lineage>
        <taxon>Eukaryota</taxon>
        <taxon>Metazoa</taxon>
        <taxon>Ecdysozoa</taxon>
        <taxon>Arthropoda</taxon>
        <taxon>Hexapoda</taxon>
        <taxon>Insecta</taxon>
        <taxon>Pterygota</taxon>
        <taxon>Neoptera</taxon>
        <taxon>Endopterygota</taxon>
        <taxon>Hymenoptera</taxon>
        <taxon>Apocrita</taxon>
        <taxon>Aculeata</taxon>
        <taxon>Formicoidea</taxon>
        <taxon>Formicidae</taxon>
        <taxon>Myrmicinae</taxon>
        <taxon>Cardiocondyla</taxon>
    </lineage>
</organism>
<accession>A0AAW2EPH9</accession>
<feature type="region of interest" description="Disordered" evidence="1">
    <location>
        <begin position="55"/>
        <end position="79"/>
    </location>
</feature>
<gene>
    <name evidence="2" type="ORF">PUN28_017191</name>
</gene>
<name>A0AAW2EPH9_9HYME</name>
<evidence type="ECO:0000256" key="1">
    <source>
        <dbReference type="SAM" id="MobiDB-lite"/>
    </source>
</evidence>
<keyword evidence="3" id="KW-1185">Reference proteome</keyword>
<protein>
    <submittedName>
        <fullName evidence="2">Uncharacterized protein</fullName>
    </submittedName>
</protein>
<evidence type="ECO:0000313" key="3">
    <source>
        <dbReference type="Proteomes" id="UP001430953"/>
    </source>
</evidence>
<dbReference type="EMBL" id="JADYXP020000020">
    <property type="protein sequence ID" value="KAL0104291.1"/>
    <property type="molecule type" value="Genomic_DNA"/>
</dbReference>
<dbReference type="Proteomes" id="UP001430953">
    <property type="component" value="Unassembled WGS sequence"/>
</dbReference>
<sequence length="79" mass="9405">MRRHARTREFCVPFYGHCLAKVVRSAPTYTRYAKRFLRHAISWRNRKTILFDGDRDSASSKRAIRRGEDRSARDATTFR</sequence>
<proteinExistence type="predicted"/>
<reference evidence="2 3" key="1">
    <citation type="submission" date="2023-03" db="EMBL/GenBank/DDBJ databases">
        <title>High recombination rates correlate with genetic variation in Cardiocondyla obscurior ants.</title>
        <authorList>
            <person name="Errbii M."/>
        </authorList>
    </citation>
    <scope>NUCLEOTIDE SEQUENCE [LARGE SCALE GENOMIC DNA]</scope>
    <source>
        <strain evidence="2">Alpha-2009</strain>
        <tissue evidence="2">Whole body</tissue>
    </source>
</reference>
<feature type="compositionally biased region" description="Basic and acidic residues" evidence="1">
    <location>
        <begin position="55"/>
        <end position="73"/>
    </location>
</feature>
<dbReference type="AlphaFoldDB" id="A0AAW2EPH9"/>
<evidence type="ECO:0000313" key="2">
    <source>
        <dbReference type="EMBL" id="KAL0104291.1"/>
    </source>
</evidence>
<comment type="caution">
    <text evidence="2">The sequence shown here is derived from an EMBL/GenBank/DDBJ whole genome shotgun (WGS) entry which is preliminary data.</text>
</comment>